<protein>
    <submittedName>
        <fullName evidence="4">TetR/AcrR family transcriptional regulator</fullName>
    </submittedName>
</protein>
<evidence type="ECO:0000313" key="5">
    <source>
        <dbReference type="Proteomes" id="UP000595460"/>
    </source>
</evidence>
<evidence type="ECO:0000259" key="3">
    <source>
        <dbReference type="PROSITE" id="PS50977"/>
    </source>
</evidence>
<dbReference type="Pfam" id="PF17940">
    <property type="entry name" value="TetR_C_31"/>
    <property type="match status" value="1"/>
</dbReference>
<evidence type="ECO:0000313" key="4">
    <source>
        <dbReference type="EMBL" id="QQR37266.1"/>
    </source>
</evidence>
<dbReference type="Proteomes" id="UP000595460">
    <property type="component" value="Chromosome"/>
</dbReference>
<reference evidence="4 5" key="1">
    <citation type="submission" date="2021-01" db="EMBL/GenBank/DDBJ databases">
        <title>Genome seq and assembly of Devosia sp. G19.</title>
        <authorList>
            <person name="Chhetri G."/>
        </authorList>
    </citation>
    <scope>NUCLEOTIDE SEQUENCE [LARGE SCALE GENOMIC DNA]</scope>
    <source>
        <strain evidence="4 5">G19</strain>
    </source>
</reference>
<dbReference type="EMBL" id="CP068047">
    <property type="protein sequence ID" value="QQR37266.1"/>
    <property type="molecule type" value="Genomic_DNA"/>
</dbReference>
<evidence type="ECO:0000256" key="1">
    <source>
        <dbReference type="ARBA" id="ARBA00023125"/>
    </source>
</evidence>
<dbReference type="InterPro" id="IPR001647">
    <property type="entry name" value="HTH_TetR"/>
</dbReference>
<dbReference type="PANTHER" id="PTHR30055">
    <property type="entry name" value="HTH-TYPE TRANSCRIPTIONAL REGULATOR RUTR"/>
    <property type="match status" value="1"/>
</dbReference>
<accession>A0ABX7BZL1</accession>
<gene>
    <name evidence="4" type="ORF">JI749_06560</name>
</gene>
<keyword evidence="1 2" id="KW-0238">DNA-binding</keyword>
<proteinExistence type="predicted"/>
<sequence length="194" mass="21116">MGHKEELLEGAKKSLLELGFARTTARDIVARSGTNLASIGYHFGSKDALMLEAITSAMEDWGNVVATAPQGIEYDRPDEKFVAVWTQIIESFHRDRPLMVASFEALIEAEHNPILKQILVQAYPASSEDLPEQFLTVEETLEPSARAALGKVLLALISGVLTQYMVDPKTAPDANQLLVGLTLLGRLLGNNSKG</sequence>
<dbReference type="PRINTS" id="PR00455">
    <property type="entry name" value="HTHTETR"/>
</dbReference>
<feature type="DNA-binding region" description="H-T-H motif" evidence="2">
    <location>
        <begin position="24"/>
        <end position="43"/>
    </location>
</feature>
<keyword evidence="5" id="KW-1185">Reference proteome</keyword>
<dbReference type="RefSeq" id="WP_201661094.1">
    <property type="nucleotide sequence ID" value="NZ_CP068047.1"/>
</dbReference>
<dbReference type="PANTHER" id="PTHR30055:SF219">
    <property type="entry name" value="TRANSCRIPTIONAL REGULATORY PROTEIN"/>
    <property type="match status" value="1"/>
</dbReference>
<dbReference type="InterPro" id="IPR009057">
    <property type="entry name" value="Homeodomain-like_sf"/>
</dbReference>
<dbReference type="Gene3D" id="1.10.357.10">
    <property type="entry name" value="Tetracycline Repressor, domain 2"/>
    <property type="match status" value="1"/>
</dbReference>
<dbReference type="InterPro" id="IPR041583">
    <property type="entry name" value="TetR_C_31"/>
</dbReference>
<dbReference type="SUPFAM" id="SSF46689">
    <property type="entry name" value="Homeodomain-like"/>
    <property type="match status" value="1"/>
</dbReference>
<feature type="domain" description="HTH tetR-type" evidence="3">
    <location>
        <begin position="1"/>
        <end position="61"/>
    </location>
</feature>
<name>A0ABX7BZL1_9HYPH</name>
<dbReference type="PROSITE" id="PS50977">
    <property type="entry name" value="HTH_TETR_2"/>
    <property type="match status" value="1"/>
</dbReference>
<organism evidence="4 5">
    <name type="scientific">Devosia oryziradicis</name>
    <dbReference type="NCBI Taxonomy" id="2801335"/>
    <lineage>
        <taxon>Bacteria</taxon>
        <taxon>Pseudomonadati</taxon>
        <taxon>Pseudomonadota</taxon>
        <taxon>Alphaproteobacteria</taxon>
        <taxon>Hyphomicrobiales</taxon>
        <taxon>Devosiaceae</taxon>
        <taxon>Devosia</taxon>
    </lineage>
</organism>
<evidence type="ECO:0000256" key="2">
    <source>
        <dbReference type="PROSITE-ProRule" id="PRU00335"/>
    </source>
</evidence>
<dbReference type="InterPro" id="IPR050109">
    <property type="entry name" value="HTH-type_TetR-like_transc_reg"/>
</dbReference>
<dbReference type="Pfam" id="PF00440">
    <property type="entry name" value="TetR_N"/>
    <property type="match status" value="1"/>
</dbReference>